<organism evidence="1 2">
    <name type="scientific">Tuber aestivum</name>
    <name type="common">summer truffle</name>
    <dbReference type="NCBI Taxonomy" id="59557"/>
    <lineage>
        <taxon>Eukaryota</taxon>
        <taxon>Fungi</taxon>
        <taxon>Dikarya</taxon>
        <taxon>Ascomycota</taxon>
        <taxon>Pezizomycotina</taxon>
        <taxon>Pezizomycetes</taxon>
        <taxon>Pezizales</taxon>
        <taxon>Tuberaceae</taxon>
        <taxon>Tuber</taxon>
    </lineage>
</organism>
<feature type="non-terminal residue" evidence="1">
    <location>
        <position position="1"/>
    </location>
</feature>
<proteinExistence type="predicted"/>
<dbReference type="EMBL" id="LN890956">
    <property type="protein sequence ID" value="CUS14649.1"/>
    <property type="molecule type" value="Genomic_DNA"/>
</dbReference>
<protein>
    <submittedName>
        <fullName evidence="1">Uncharacterized protein</fullName>
    </submittedName>
</protein>
<sequence>MLSSWVILRGSMDGMGLEGRRLGAQGYSQVDCYDWQIPPPADFVAPEFYSPGVGLLGTICVYSWSVYQALGIMVLLDQRKACEYLQHGRQARGKLGKKARPLFTGCCNNNNYRIWCWDWWGLHPDMRL</sequence>
<evidence type="ECO:0000313" key="2">
    <source>
        <dbReference type="Proteomes" id="UP001412239"/>
    </source>
</evidence>
<dbReference type="AlphaFoldDB" id="A0A292Q4D6"/>
<accession>A0A292Q4D6</accession>
<dbReference type="Proteomes" id="UP001412239">
    <property type="component" value="Unassembled WGS sequence"/>
</dbReference>
<evidence type="ECO:0000313" key="1">
    <source>
        <dbReference type="EMBL" id="CUS14649.1"/>
    </source>
</evidence>
<name>A0A292Q4D6_9PEZI</name>
<keyword evidence="2" id="KW-1185">Reference proteome</keyword>
<gene>
    <name evidence="1" type="ORF">GSTUAT00001174001</name>
</gene>
<reference evidence="1" key="1">
    <citation type="submission" date="2015-10" db="EMBL/GenBank/DDBJ databases">
        <authorList>
            <person name="Regsiter A."/>
            <person name="william w."/>
        </authorList>
    </citation>
    <scope>NUCLEOTIDE SEQUENCE</scope>
    <source>
        <strain evidence="1">Montdore</strain>
    </source>
</reference>